<gene>
    <name evidence="1" type="ORF">SAMN05444411_1311</name>
</gene>
<evidence type="ECO:0000313" key="2">
    <source>
        <dbReference type="Proteomes" id="UP000199595"/>
    </source>
</evidence>
<reference evidence="1 2" key="1">
    <citation type="submission" date="2016-10" db="EMBL/GenBank/DDBJ databases">
        <authorList>
            <person name="de Groot N.N."/>
        </authorList>
    </citation>
    <scope>NUCLEOTIDE SEQUENCE [LARGE SCALE GENOMIC DNA]</scope>
    <source>
        <strain evidence="1 2">DSM 24956</strain>
    </source>
</reference>
<dbReference type="AlphaFoldDB" id="A0A1H3H9X3"/>
<proteinExistence type="predicted"/>
<dbReference type="OrthoDB" id="9131011at2"/>
<dbReference type="EMBL" id="FNNJ01000031">
    <property type="protein sequence ID" value="SDY12383.1"/>
    <property type="molecule type" value="Genomic_DNA"/>
</dbReference>
<sequence>MKISDKIKKSKSNIKEFDRLNITSQLHNFYEKLLERKEDKTFLSIVIVNIVSANESFFKETFAALFDFDSVYIEKSKNILKRYGSRIDVEDIFSITKSYFSLGDLIAYSLKYSSIESILKNFKEITDIDFLNSVKSIESSLIDYELDYLSTPERPIDKNRIITNLKEIYELRNIICHDFLSSTHKIELDYDKIIDYILDSLLLQEAITILLSDKIYSLKIPLEENDIIEDNKNKIKKCQKELNVLYKEIKDTFNSKDQFSNFEQNEKMFNQFVDSDSQHFGYWFRDFDETFPFASMFYEHKLMLMEERINFLKKHFD</sequence>
<protein>
    <recommendedName>
        <fullName evidence="3">RiboL-PSP-HEPN domain-containing protein</fullName>
    </recommendedName>
</protein>
<name>A0A1H3H9X3_9FLAO</name>
<dbReference type="Proteomes" id="UP000199595">
    <property type="component" value="Unassembled WGS sequence"/>
</dbReference>
<dbReference type="RefSeq" id="WP_090126684.1">
    <property type="nucleotide sequence ID" value="NZ_FNNJ01000031.1"/>
</dbReference>
<accession>A0A1H3H9X3</accession>
<evidence type="ECO:0000313" key="1">
    <source>
        <dbReference type="EMBL" id="SDY12383.1"/>
    </source>
</evidence>
<keyword evidence="2" id="KW-1185">Reference proteome</keyword>
<organism evidence="1 2">
    <name type="scientific">Lutibacter oricola</name>
    <dbReference type="NCBI Taxonomy" id="762486"/>
    <lineage>
        <taxon>Bacteria</taxon>
        <taxon>Pseudomonadati</taxon>
        <taxon>Bacteroidota</taxon>
        <taxon>Flavobacteriia</taxon>
        <taxon>Flavobacteriales</taxon>
        <taxon>Flavobacteriaceae</taxon>
        <taxon>Lutibacter</taxon>
    </lineage>
</organism>
<evidence type="ECO:0008006" key="3">
    <source>
        <dbReference type="Google" id="ProtNLM"/>
    </source>
</evidence>